<sequence length="166" mass="18671">MLFRSTTPIVTTAAFLFPHVSFSAVVHIEAGIDTQLLKARTGTADTVELLPHVATNVVRDTQADKDSRSRFTQELVDELHANLSQFNWVVCHPNHDYTWDGQRGVDWDHFHTEFPIQFGLTIGYEIYYAKSGHFVRHGDGGFLNWAYYGNVLAVQNDGSDVTFGVP</sequence>
<name>A0A067N9W4_PLEO1</name>
<feature type="domain" description="DUF7888" evidence="1">
    <location>
        <begin position="50"/>
        <end position="150"/>
    </location>
</feature>
<dbReference type="Proteomes" id="UP000027073">
    <property type="component" value="Unassembled WGS sequence"/>
</dbReference>
<dbReference type="STRING" id="1137138.A0A067N9W4"/>
<organism evidence="2 3">
    <name type="scientific">Pleurotus ostreatus (strain PC15)</name>
    <name type="common">Oyster mushroom</name>
    <dbReference type="NCBI Taxonomy" id="1137138"/>
    <lineage>
        <taxon>Eukaryota</taxon>
        <taxon>Fungi</taxon>
        <taxon>Dikarya</taxon>
        <taxon>Basidiomycota</taxon>
        <taxon>Agaricomycotina</taxon>
        <taxon>Agaricomycetes</taxon>
        <taxon>Agaricomycetidae</taxon>
        <taxon>Agaricales</taxon>
        <taxon>Pleurotineae</taxon>
        <taxon>Pleurotaceae</taxon>
        <taxon>Pleurotus</taxon>
    </lineage>
</organism>
<dbReference type="InterPro" id="IPR057210">
    <property type="entry name" value="DUF7888"/>
</dbReference>
<dbReference type="HOGENOM" id="CLU_118201_0_0_1"/>
<accession>A0A067N9W4</accession>
<protein>
    <recommendedName>
        <fullName evidence="1">DUF7888 domain-containing protein</fullName>
    </recommendedName>
</protein>
<evidence type="ECO:0000313" key="3">
    <source>
        <dbReference type="Proteomes" id="UP000027073"/>
    </source>
</evidence>
<dbReference type="OrthoDB" id="3685327at2759"/>
<reference evidence="3" key="1">
    <citation type="journal article" date="2014" name="Proc. Natl. Acad. Sci. U.S.A.">
        <title>Extensive sampling of basidiomycete genomes demonstrates inadequacy of the white-rot/brown-rot paradigm for wood decay fungi.</title>
        <authorList>
            <person name="Riley R."/>
            <person name="Salamov A.A."/>
            <person name="Brown D.W."/>
            <person name="Nagy L.G."/>
            <person name="Floudas D."/>
            <person name="Held B.W."/>
            <person name="Levasseur A."/>
            <person name="Lombard V."/>
            <person name="Morin E."/>
            <person name="Otillar R."/>
            <person name="Lindquist E.A."/>
            <person name="Sun H."/>
            <person name="LaButti K.M."/>
            <person name="Schmutz J."/>
            <person name="Jabbour D."/>
            <person name="Luo H."/>
            <person name="Baker S.E."/>
            <person name="Pisabarro A.G."/>
            <person name="Walton J.D."/>
            <person name="Blanchette R.A."/>
            <person name="Henrissat B."/>
            <person name="Martin F."/>
            <person name="Cullen D."/>
            <person name="Hibbett D.S."/>
            <person name="Grigoriev I.V."/>
        </authorList>
    </citation>
    <scope>NUCLEOTIDE SEQUENCE [LARGE SCALE GENOMIC DNA]</scope>
    <source>
        <strain evidence="3">PC15</strain>
    </source>
</reference>
<evidence type="ECO:0000259" key="1">
    <source>
        <dbReference type="Pfam" id="PF25411"/>
    </source>
</evidence>
<dbReference type="Pfam" id="PF25411">
    <property type="entry name" value="DUF7888"/>
    <property type="match status" value="1"/>
</dbReference>
<dbReference type="EMBL" id="KL198011">
    <property type="protein sequence ID" value="KDQ24644.1"/>
    <property type="molecule type" value="Genomic_DNA"/>
</dbReference>
<evidence type="ECO:0000313" key="2">
    <source>
        <dbReference type="EMBL" id="KDQ24644.1"/>
    </source>
</evidence>
<proteinExistence type="predicted"/>
<dbReference type="AlphaFoldDB" id="A0A067N9W4"/>
<dbReference type="InParanoid" id="A0A067N9W4"/>
<gene>
    <name evidence="2" type="ORF">PLEOSDRAFT_1107571</name>
</gene>
<dbReference type="VEuPathDB" id="FungiDB:PLEOSDRAFT_1107571"/>